<dbReference type="Gene3D" id="2.60.40.10">
    <property type="entry name" value="Immunoglobulins"/>
    <property type="match status" value="4"/>
</dbReference>
<dbReference type="GO" id="GO:0007399">
    <property type="term" value="P:nervous system development"/>
    <property type="evidence" value="ECO:0007669"/>
    <property type="project" value="UniProtKB-ARBA"/>
</dbReference>
<dbReference type="Pfam" id="PF01841">
    <property type="entry name" value="Transglut_core"/>
    <property type="match status" value="1"/>
</dbReference>
<dbReference type="FunFam" id="3.90.260.10:FF:000001">
    <property type="entry name" value="Protein-glutamine gamma-glutamyltransferase 2"/>
    <property type="match status" value="1"/>
</dbReference>
<reference evidence="11" key="3">
    <citation type="submission" date="2025-09" db="UniProtKB">
        <authorList>
            <consortium name="Ensembl"/>
        </authorList>
    </citation>
    <scope>IDENTIFICATION</scope>
</reference>
<evidence type="ECO:0000256" key="4">
    <source>
        <dbReference type="ARBA" id="ARBA00022723"/>
    </source>
</evidence>
<dbReference type="InterPro" id="IPR050779">
    <property type="entry name" value="Transglutaminase"/>
</dbReference>
<protein>
    <recommendedName>
        <fullName evidence="7">protein-glutamine gamma-glutamyltransferase</fullName>
        <ecNumber evidence="7">2.3.2.13</ecNumber>
    </recommendedName>
</protein>
<keyword evidence="6" id="KW-0012">Acyltransferase</keyword>
<keyword evidence="4" id="KW-0479">Metal-binding</keyword>
<feature type="domain" description="Transglutaminase-like" evidence="10">
    <location>
        <begin position="240"/>
        <end position="334"/>
    </location>
</feature>
<keyword evidence="12" id="KW-1185">Reference proteome</keyword>
<organism evidence="11 12">
    <name type="scientific">Amphiprion percula</name>
    <name type="common">Orange clownfish</name>
    <name type="synonym">Lutjanus percula</name>
    <dbReference type="NCBI Taxonomy" id="161767"/>
    <lineage>
        <taxon>Eukaryota</taxon>
        <taxon>Metazoa</taxon>
        <taxon>Chordata</taxon>
        <taxon>Craniata</taxon>
        <taxon>Vertebrata</taxon>
        <taxon>Euteleostomi</taxon>
        <taxon>Actinopterygii</taxon>
        <taxon>Neopterygii</taxon>
        <taxon>Teleostei</taxon>
        <taxon>Neoteleostei</taxon>
        <taxon>Acanthomorphata</taxon>
        <taxon>Ovalentaria</taxon>
        <taxon>Pomacentridae</taxon>
        <taxon>Amphiprion</taxon>
    </lineage>
</organism>
<comment type="cofactor">
    <cofactor evidence="1">
        <name>Ca(2+)</name>
        <dbReference type="ChEBI" id="CHEBI:29108"/>
    </cofactor>
</comment>
<dbReference type="SMART" id="SM00460">
    <property type="entry name" value="TGc"/>
    <property type="match status" value="1"/>
</dbReference>
<feature type="region of interest" description="Disordered" evidence="9">
    <location>
        <begin position="1"/>
        <end position="21"/>
    </location>
</feature>
<evidence type="ECO:0000259" key="10">
    <source>
        <dbReference type="SMART" id="SM00460"/>
    </source>
</evidence>
<evidence type="ECO:0000256" key="8">
    <source>
        <dbReference type="PIRSR" id="PIRSR000459-1"/>
    </source>
</evidence>
<evidence type="ECO:0000256" key="5">
    <source>
        <dbReference type="ARBA" id="ARBA00022837"/>
    </source>
</evidence>
<sequence length="569" mass="64480">MTSVHPLHVDNNKEHHTDEVSQERLVVRRGQNFKMTLTLMQSFNPELQHIRRSSSAKAMWKVEPLTGFSLPSNTVALSVTPPADAPVGEYELFGKLQEEEKSLGKLVVLFNPWCSEDSVYLFDDRTRQEYVLNEHGIIFRGSANYIFPGEWDYGQFEENMVDICLKILDRNHKHDEDPADDVASRSDPIYVSRVISAMVNSEDDSGVLEGRWESPYTGGRRPTHWSGSYPILKQWYQSGCKPVKYGQCWVFAGVMCSVMRLLGIPCRVVSNFDSAHDVDMNLIIDTYIDYYGVNEDYTEDSIWNFHVWTEGWMKRPDLGSDGEYDGWQVVDPTPQELSDGVFCCGPASVKGILNGQTGFKYDAPFIFAEVNADCVYYMVSRSRNASFDSDTKRVGKYISTKAVGSREREDITNTYKHAEGMSHSVHAVPRWKFVSHCPRCVLLQVSRLINGKDVNLNLVLKSKSSDARPLSIHISVQAMNHNGRPTGKILAEDKEETLLPGKGDSSSGEMLLIITVCLTCRIPDLKPKNRLRVKFYFVPYKKGEKTLTADFDCDTFRDIKASCTVNVFK</sequence>
<evidence type="ECO:0000256" key="3">
    <source>
        <dbReference type="ARBA" id="ARBA00022679"/>
    </source>
</evidence>
<comment type="similarity">
    <text evidence="2">Belongs to the transglutaminase superfamily. Transglutaminase family.</text>
</comment>
<proteinExistence type="inferred from homology"/>
<dbReference type="Pfam" id="PF00868">
    <property type="entry name" value="Transglut_N"/>
    <property type="match status" value="1"/>
</dbReference>
<feature type="active site" evidence="8">
    <location>
        <position position="248"/>
    </location>
</feature>
<dbReference type="PANTHER" id="PTHR11590:SF81">
    <property type="entry name" value="PROTEIN-GLUTAMINE GAMMA-GLUTAMYLTRANSFERASE K-LIKE ISOFORM X4"/>
    <property type="match status" value="1"/>
</dbReference>
<evidence type="ECO:0000256" key="1">
    <source>
        <dbReference type="ARBA" id="ARBA00001913"/>
    </source>
</evidence>
<dbReference type="SUPFAM" id="SSF49309">
    <property type="entry name" value="Transglutaminase, two C-terminal domains"/>
    <property type="match status" value="2"/>
</dbReference>
<dbReference type="InterPro" id="IPR013783">
    <property type="entry name" value="Ig-like_fold"/>
</dbReference>
<dbReference type="InterPro" id="IPR002931">
    <property type="entry name" value="Transglutaminase-like"/>
</dbReference>
<feature type="active site" evidence="8">
    <location>
        <position position="331"/>
    </location>
</feature>
<keyword evidence="3" id="KW-0808">Transferase</keyword>
<dbReference type="InterPro" id="IPR038765">
    <property type="entry name" value="Papain-like_cys_pep_sf"/>
</dbReference>
<dbReference type="SUPFAM" id="SSF54001">
    <property type="entry name" value="Cysteine proteinases"/>
    <property type="match status" value="1"/>
</dbReference>
<dbReference type="EC" id="2.3.2.13" evidence="7"/>
<dbReference type="Ensembl" id="ENSAPET00000027514.1">
    <property type="protein sequence ID" value="ENSAPEP00000026800.1"/>
    <property type="gene ID" value="ENSAPEG00000018894.1"/>
</dbReference>
<evidence type="ECO:0000256" key="6">
    <source>
        <dbReference type="ARBA" id="ARBA00023315"/>
    </source>
</evidence>
<feature type="compositionally biased region" description="Basic and acidic residues" evidence="9">
    <location>
        <begin position="7"/>
        <end position="21"/>
    </location>
</feature>
<evidence type="ECO:0000313" key="11">
    <source>
        <dbReference type="Ensembl" id="ENSAPEP00000026800.1"/>
    </source>
</evidence>
<reference evidence="11 12" key="1">
    <citation type="submission" date="2018-03" db="EMBL/GenBank/DDBJ databases">
        <title>Finding Nemo's genes: A chromosome-scale reference assembly of the genome of the orange clownfish Amphiprion percula.</title>
        <authorList>
            <person name="Lehmann R."/>
        </authorList>
    </citation>
    <scope>NUCLEOTIDE SEQUENCE</scope>
</reference>
<accession>A0A3P8TLA8</accession>
<dbReference type="AlphaFoldDB" id="A0A3P8TLA8"/>
<dbReference type="Gene3D" id="3.90.260.10">
    <property type="entry name" value="Transglutaminase-like"/>
    <property type="match status" value="1"/>
</dbReference>
<dbReference type="Proteomes" id="UP000265080">
    <property type="component" value="Chromosome 6"/>
</dbReference>
<dbReference type="InterPro" id="IPR036238">
    <property type="entry name" value="Transglutaminase_C_sf"/>
</dbReference>
<feature type="active site" evidence="8">
    <location>
        <position position="306"/>
    </location>
</feature>
<dbReference type="GO" id="GO:0003810">
    <property type="term" value="F:protein-glutamine gamma-glutamyltransferase activity"/>
    <property type="evidence" value="ECO:0007669"/>
    <property type="project" value="UniProtKB-EC"/>
</dbReference>
<dbReference type="GO" id="GO:0046872">
    <property type="term" value="F:metal ion binding"/>
    <property type="evidence" value="ECO:0007669"/>
    <property type="project" value="UniProtKB-KW"/>
</dbReference>
<evidence type="ECO:0000256" key="2">
    <source>
        <dbReference type="ARBA" id="ARBA00005968"/>
    </source>
</evidence>
<dbReference type="GeneTree" id="ENSGT01050000244866"/>
<reference evidence="11" key="2">
    <citation type="submission" date="2025-08" db="UniProtKB">
        <authorList>
            <consortium name="Ensembl"/>
        </authorList>
    </citation>
    <scope>IDENTIFICATION</scope>
</reference>
<dbReference type="InterPro" id="IPR014756">
    <property type="entry name" value="Ig_E-set"/>
</dbReference>
<dbReference type="InterPro" id="IPR001102">
    <property type="entry name" value="Transglutaminase_N"/>
</dbReference>
<dbReference type="PIRSF" id="PIRSF000459">
    <property type="entry name" value="TGM_EBP42"/>
    <property type="match status" value="1"/>
</dbReference>
<evidence type="ECO:0000313" key="12">
    <source>
        <dbReference type="Proteomes" id="UP000265080"/>
    </source>
</evidence>
<evidence type="ECO:0000256" key="7">
    <source>
        <dbReference type="ARBA" id="ARBA00024222"/>
    </source>
</evidence>
<dbReference type="SUPFAM" id="SSF81296">
    <property type="entry name" value="E set domains"/>
    <property type="match status" value="1"/>
</dbReference>
<evidence type="ECO:0000256" key="9">
    <source>
        <dbReference type="SAM" id="MobiDB-lite"/>
    </source>
</evidence>
<dbReference type="PANTHER" id="PTHR11590">
    <property type="entry name" value="PROTEIN-GLUTAMINE GAMMA-GLUTAMYLTRANSFERASE"/>
    <property type="match status" value="1"/>
</dbReference>
<dbReference type="InterPro" id="IPR036985">
    <property type="entry name" value="Transglutaminase-like_sf"/>
</dbReference>
<name>A0A3P8TLA8_AMPPE</name>
<dbReference type="STRING" id="161767.ENSAPEP00000026800"/>
<dbReference type="OMA" id="RVKDCVL"/>
<keyword evidence="5" id="KW-0106">Calcium</keyword>
<dbReference type="InterPro" id="IPR023608">
    <property type="entry name" value="Transglutaminase_animal"/>
</dbReference>